<evidence type="ECO:0000313" key="3">
    <source>
        <dbReference type="Proteomes" id="UP000612899"/>
    </source>
</evidence>
<dbReference type="InterPro" id="IPR009003">
    <property type="entry name" value="Peptidase_S1_PA"/>
</dbReference>
<gene>
    <name evidence="2" type="ORF">Rhe02_63640</name>
</gene>
<organism evidence="2 3">
    <name type="scientific">Rhizocola hellebori</name>
    <dbReference type="NCBI Taxonomy" id="1392758"/>
    <lineage>
        <taxon>Bacteria</taxon>
        <taxon>Bacillati</taxon>
        <taxon>Actinomycetota</taxon>
        <taxon>Actinomycetes</taxon>
        <taxon>Micromonosporales</taxon>
        <taxon>Micromonosporaceae</taxon>
        <taxon>Rhizocola</taxon>
    </lineage>
</organism>
<protein>
    <recommendedName>
        <fullName evidence="4">Trypsin-like serine protease</fullName>
    </recommendedName>
</protein>
<evidence type="ECO:0000256" key="1">
    <source>
        <dbReference type="ARBA" id="ARBA00022729"/>
    </source>
</evidence>
<dbReference type="PANTHER" id="PTHR46580">
    <property type="entry name" value="SENSOR KINASE-RELATED"/>
    <property type="match status" value="1"/>
</dbReference>
<name>A0A8J3QE13_9ACTN</name>
<accession>A0A8J3QE13</accession>
<reference evidence="2" key="1">
    <citation type="submission" date="2021-01" db="EMBL/GenBank/DDBJ databases">
        <title>Whole genome shotgun sequence of Rhizocola hellebori NBRC 109834.</title>
        <authorList>
            <person name="Komaki H."/>
            <person name="Tamura T."/>
        </authorList>
    </citation>
    <scope>NUCLEOTIDE SEQUENCE</scope>
    <source>
        <strain evidence="2">NBRC 109834</strain>
    </source>
</reference>
<keyword evidence="3" id="KW-1185">Reference proteome</keyword>
<proteinExistence type="predicted"/>
<keyword evidence="1" id="KW-0732">Signal</keyword>
<dbReference type="SUPFAM" id="SSF50494">
    <property type="entry name" value="Trypsin-like serine proteases"/>
    <property type="match status" value="1"/>
</dbReference>
<dbReference type="InterPro" id="IPR013517">
    <property type="entry name" value="FG-GAP"/>
</dbReference>
<evidence type="ECO:0008006" key="4">
    <source>
        <dbReference type="Google" id="ProtNLM"/>
    </source>
</evidence>
<dbReference type="InterPro" id="IPR028994">
    <property type="entry name" value="Integrin_alpha_N"/>
</dbReference>
<dbReference type="EMBL" id="BONY01000047">
    <property type="protein sequence ID" value="GIH08297.1"/>
    <property type="molecule type" value="Genomic_DNA"/>
</dbReference>
<dbReference type="PROSITE" id="PS00135">
    <property type="entry name" value="TRYPSIN_SER"/>
    <property type="match status" value="1"/>
</dbReference>
<dbReference type="SUPFAM" id="SSF69318">
    <property type="entry name" value="Integrin alpha N-terminal domain"/>
    <property type="match status" value="2"/>
</dbReference>
<comment type="caution">
    <text evidence="2">The sequence shown here is derived from an EMBL/GenBank/DDBJ whole genome shotgun (WGS) entry which is preliminary data.</text>
</comment>
<sequence length="733" mass="79105">MLLASLISAPARAQAPSPQAHGLVEIGQREIPTPVSDDLANSYREAVHEAEKNPDDFGYPALDRAAGKVVHRPVTAAGGVLAQAKAADPLRRTAPAGRSWRELEDIKHSLILLRDEQIPDADAIFLAERDEENNRIIVTVSRASDALFGYLAKRYGTQAVAVRIDPAGPIDNPATGGRDGDRSPFFGGASMVACSSGFPWVYNGTYAMLTAGHCAPTGGELETPLRQIGYVAERTRENWDDLRGTQLFPGESVYRGDVALIANTANGSVDPRIYRGPAGSSTSAAINDMWSGRATPGDQYCTGGRMAGESCGWTVVEPGVEGTYKNGEKFYNLVFGWRQGPNCVIKGDSGGPVYTVRSDGKVAAKGITSGGTTESAAECHHYFTDIWDAYYALPGFLLTDTTTVTGAAPAMFYGTGTSPILFRWYSSNTAFPRANDWTTSGSYSVSQIGDRMASGDFNGDGTDDIVVAYDYGSTFRFHVFEDGYYYQGDAGWYTSGSFAVENVAGRMVVGNWDGDLYDDVAMLYDAGGGNSRIYTWRSTGSGFELLSQQDIAGYSVANIGDRVAAGDVDGDGHDDIVVAYSLGSTFRFDVFPFGIYSRSTWYTSGSFSLSNVGNRFVVGDWDEDGDAEPALLYDYGGGHVRLWRWISNSAVFQLTNDWSVASGYSGALVGDRIAADDVNGDGRDDIVTAYDYGPNFRYHVFLDGYLYQGAGGWYTSGTFELNNVSDRLVLGRW</sequence>
<dbReference type="InterPro" id="IPR033116">
    <property type="entry name" value="TRYPSIN_SER"/>
</dbReference>
<dbReference type="GO" id="GO:0006508">
    <property type="term" value="P:proteolysis"/>
    <property type="evidence" value="ECO:0007669"/>
    <property type="project" value="InterPro"/>
</dbReference>
<dbReference type="Pfam" id="PF01839">
    <property type="entry name" value="FG-GAP"/>
    <property type="match status" value="1"/>
</dbReference>
<dbReference type="PANTHER" id="PTHR46580:SF4">
    <property type="entry name" value="ATP_GTP-BINDING PROTEIN"/>
    <property type="match status" value="1"/>
</dbReference>
<dbReference type="PROSITE" id="PS00134">
    <property type="entry name" value="TRYPSIN_HIS"/>
    <property type="match status" value="1"/>
</dbReference>
<dbReference type="Pfam" id="PF13517">
    <property type="entry name" value="FG-GAP_3"/>
    <property type="match status" value="1"/>
</dbReference>
<dbReference type="AlphaFoldDB" id="A0A8J3QE13"/>
<dbReference type="GO" id="GO:0004252">
    <property type="term" value="F:serine-type endopeptidase activity"/>
    <property type="evidence" value="ECO:0007669"/>
    <property type="project" value="InterPro"/>
</dbReference>
<dbReference type="Proteomes" id="UP000612899">
    <property type="component" value="Unassembled WGS sequence"/>
</dbReference>
<dbReference type="Gene3D" id="2.40.10.10">
    <property type="entry name" value="Trypsin-like serine proteases"/>
    <property type="match status" value="2"/>
</dbReference>
<evidence type="ECO:0000313" key="2">
    <source>
        <dbReference type="EMBL" id="GIH08297.1"/>
    </source>
</evidence>
<dbReference type="Gene3D" id="2.40.128.340">
    <property type="match status" value="3"/>
</dbReference>
<dbReference type="InterPro" id="IPR043504">
    <property type="entry name" value="Peptidase_S1_PA_chymotrypsin"/>
</dbReference>
<dbReference type="InterPro" id="IPR018114">
    <property type="entry name" value="TRYPSIN_HIS"/>
</dbReference>